<dbReference type="eggNOG" id="COG2608">
    <property type="taxonomic scope" value="Bacteria"/>
</dbReference>
<gene>
    <name evidence="3" type="ordered locus">Tter_2583</name>
</gene>
<evidence type="ECO:0000256" key="1">
    <source>
        <dbReference type="ARBA" id="ARBA00022723"/>
    </source>
</evidence>
<dbReference type="CDD" id="cd00371">
    <property type="entry name" value="HMA"/>
    <property type="match status" value="1"/>
</dbReference>
<evidence type="ECO:0000259" key="2">
    <source>
        <dbReference type="PROSITE" id="PS50846"/>
    </source>
</evidence>
<dbReference type="HOGENOM" id="CLU_134973_5_3_0"/>
<proteinExistence type="predicted"/>
<sequence>MTSKHTEVLIVPDMSCSHCVSRVDRALRSLEGVEGVSVDLDSKRVTVQFDPSVTSLEKIEAELEAIGYPSAGRGVTDGSPRT</sequence>
<dbReference type="PRINTS" id="PR00946">
    <property type="entry name" value="HGSCAVENGER"/>
</dbReference>
<dbReference type="InterPro" id="IPR001802">
    <property type="entry name" value="MerP/CopZ"/>
</dbReference>
<accession>D1CIA1</accession>
<dbReference type="InterPro" id="IPR017969">
    <property type="entry name" value="Heavy-metal-associated_CS"/>
</dbReference>
<organism evidence="3 4">
    <name type="scientific">Thermobaculum terrenum (strain ATCC BAA-798 / CCMEE 7001 / YNP1)</name>
    <dbReference type="NCBI Taxonomy" id="525904"/>
    <lineage>
        <taxon>Bacteria</taxon>
        <taxon>Bacillati</taxon>
        <taxon>Chloroflexota</taxon>
        <taxon>Chloroflexia</taxon>
        <taxon>Candidatus Thermobaculales</taxon>
        <taxon>Candidatus Thermobaculaceae</taxon>
        <taxon>Thermobaculum</taxon>
    </lineage>
</organism>
<dbReference type="SUPFAM" id="SSF55008">
    <property type="entry name" value="HMA, heavy metal-associated domain"/>
    <property type="match status" value="1"/>
</dbReference>
<dbReference type="Pfam" id="PF00403">
    <property type="entry name" value="HMA"/>
    <property type="match status" value="1"/>
</dbReference>
<dbReference type="OrthoDB" id="9801832at2"/>
<dbReference type="Proteomes" id="UP000000323">
    <property type="component" value="Chromosome 2"/>
</dbReference>
<feature type="domain" description="HMA" evidence="2">
    <location>
        <begin position="5"/>
        <end position="71"/>
    </location>
</feature>
<dbReference type="PROSITE" id="PS01047">
    <property type="entry name" value="HMA_1"/>
    <property type="match status" value="1"/>
</dbReference>
<dbReference type="STRING" id="525904.Tter_2583"/>
<dbReference type="Gene3D" id="3.30.70.100">
    <property type="match status" value="1"/>
</dbReference>
<dbReference type="EMBL" id="CP001826">
    <property type="protein sequence ID" value="ACZ43472.1"/>
    <property type="molecule type" value="Genomic_DNA"/>
</dbReference>
<dbReference type="KEGG" id="ttr:Tter_2583"/>
<dbReference type="FunFam" id="3.30.70.100:FF:000001">
    <property type="entry name" value="ATPase copper transporting beta"/>
    <property type="match status" value="1"/>
</dbReference>
<evidence type="ECO:0000313" key="4">
    <source>
        <dbReference type="Proteomes" id="UP000000323"/>
    </source>
</evidence>
<dbReference type="AlphaFoldDB" id="D1CIA1"/>
<dbReference type="RefSeq" id="WP_012876503.1">
    <property type="nucleotide sequence ID" value="NC_013526.1"/>
</dbReference>
<keyword evidence="1" id="KW-0479">Metal-binding</keyword>
<reference evidence="4" key="1">
    <citation type="journal article" date="2010" name="Stand. Genomic Sci.">
        <title>Complete genome sequence of 'Thermobaculum terrenum' type strain (YNP1).</title>
        <authorList>
            <person name="Kiss H."/>
            <person name="Cleland D."/>
            <person name="Lapidus A."/>
            <person name="Lucas S."/>
            <person name="Glavina Del Rio T."/>
            <person name="Nolan M."/>
            <person name="Tice H."/>
            <person name="Han C."/>
            <person name="Goodwin L."/>
            <person name="Pitluck S."/>
            <person name="Liolios K."/>
            <person name="Ivanova N."/>
            <person name="Mavromatis K."/>
            <person name="Ovchinnikova G."/>
            <person name="Pati A."/>
            <person name="Chen A."/>
            <person name="Palaniappan K."/>
            <person name="Land M."/>
            <person name="Hauser L."/>
            <person name="Chang Y."/>
            <person name="Jeffries C."/>
            <person name="Lu M."/>
            <person name="Brettin T."/>
            <person name="Detter J."/>
            <person name="Goker M."/>
            <person name="Tindall B."/>
            <person name="Beck B."/>
            <person name="McDermott T."/>
            <person name="Woyke T."/>
            <person name="Bristow J."/>
            <person name="Eisen J."/>
            <person name="Markowitz V."/>
            <person name="Hugenholtz P."/>
            <person name="Kyrpides N."/>
            <person name="Klenk H."/>
            <person name="Cheng J."/>
        </authorList>
    </citation>
    <scope>NUCLEOTIDE SEQUENCE [LARGE SCALE GENOMIC DNA]</scope>
    <source>
        <strain evidence="4">ATCC BAA-798 / YNP1</strain>
    </source>
</reference>
<protein>
    <submittedName>
        <fullName evidence="3">Heavy metal transport/detoxification protein</fullName>
    </submittedName>
</protein>
<name>D1CIA1_THET1</name>
<dbReference type="InterPro" id="IPR036163">
    <property type="entry name" value="HMA_dom_sf"/>
</dbReference>
<dbReference type="InterPro" id="IPR006121">
    <property type="entry name" value="HMA_dom"/>
</dbReference>
<dbReference type="GO" id="GO:0046872">
    <property type="term" value="F:metal ion binding"/>
    <property type="evidence" value="ECO:0007669"/>
    <property type="project" value="UniProtKB-KW"/>
</dbReference>
<dbReference type="PROSITE" id="PS50846">
    <property type="entry name" value="HMA_2"/>
    <property type="match status" value="1"/>
</dbReference>
<evidence type="ECO:0000313" key="3">
    <source>
        <dbReference type="EMBL" id="ACZ43472.1"/>
    </source>
</evidence>
<keyword evidence="4" id="KW-1185">Reference proteome</keyword>